<evidence type="ECO:0000256" key="4">
    <source>
        <dbReference type="ARBA" id="ARBA00022989"/>
    </source>
</evidence>
<feature type="transmembrane region" description="Helical" evidence="7">
    <location>
        <begin position="452"/>
        <end position="475"/>
    </location>
</feature>
<evidence type="ECO:0000256" key="2">
    <source>
        <dbReference type="ARBA" id="ARBA00022448"/>
    </source>
</evidence>
<dbReference type="FunFam" id="1.20.1250.20:FF:000034">
    <property type="entry name" value="MFS general substrate transporter"/>
    <property type="match status" value="1"/>
</dbReference>
<feature type="transmembrane region" description="Helical" evidence="7">
    <location>
        <begin position="121"/>
        <end position="143"/>
    </location>
</feature>
<dbReference type="PANTHER" id="PTHR43791:SF54">
    <property type="entry name" value="MAJOR FACILITATOR SUPERFAMILY (MFS) PROFILE DOMAIN-CONTAINING PROTEIN-RELATED"/>
    <property type="match status" value="1"/>
</dbReference>
<dbReference type="InterPro" id="IPR020846">
    <property type="entry name" value="MFS_dom"/>
</dbReference>
<feature type="transmembrane region" description="Helical" evidence="7">
    <location>
        <begin position="149"/>
        <end position="169"/>
    </location>
</feature>
<dbReference type="InterPro" id="IPR011701">
    <property type="entry name" value="MFS"/>
</dbReference>
<sequence length="510" mass="56267">MSSPISTAKRQEGVCVESERSLDSSLSENDVQFLENFSPQAQAKTWRKVDFMIMPTLSILYLIGHIDRANIGNAKIEGLEASLGMTGGDYNVVLSIFFIPYILAEIPSNYILYKLKRPSRFLAFLVISWGIVITCTGVVQSYGGLLACRFLLGLFEAGFFPGAMHYITLWYPPNKTQTRTAIFYSTAAVSGAFSGLLAAAISEMRGLGGYEGWRWIFIVEGLVSVILGICGFFLLPDTPSLSTKKLAADEIRFLELTHISTRGKPTSEGPKMTLGQRWSIIWLILMDFQIYLQALSLMANVVPAYGLKFTLPQIMKNMGYTSRNAQLLSAPPYILGAISALVFGHLGDRLKWRAPVIAIGQGLLIISYSIQIVYAGHIQDHIALCYFAVFLATAGIYPIAPGVNAWTVNNLAGQMRRAIGIAFMLTMCNLGGIVGSFMFIDSDKPKYPTGFGSSLAFSASGLLSTALLFVSYWYINRRRSRLSPVEVRGKFSEEDLGRLGDKSPLFRYHL</sequence>
<name>A0A9P7GSM3_9HYPO</name>
<feature type="transmembrane region" description="Helical" evidence="7">
    <location>
        <begin position="418"/>
        <end position="440"/>
    </location>
</feature>
<dbReference type="Proteomes" id="UP000782241">
    <property type="component" value="Unassembled WGS sequence"/>
</dbReference>
<feature type="transmembrane region" description="Helical" evidence="7">
    <location>
        <begin position="325"/>
        <end position="344"/>
    </location>
</feature>
<dbReference type="FunFam" id="1.20.1250.20:FF:000013">
    <property type="entry name" value="MFS general substrate transporter"/>
    <property type="match status" value="1"/>
</dbReference>
<dbReference type="PANTHER" id="PTHR43791">
    <property type="entry name" value="PERMEASE-RELATED"/>
    <property type="match status" value="1"/>
</dbReference>
<dbReference type="PROSITE" id="PS50850">
    <property type="entry name" value="MFS"/>
    <property type="match status" value="1"/>
</dbReference>
<dbReference type="GO" id="GO:0022857">
    <property type="term" value="F:transmembrane transporter activity"/>
    <property type="evidence" value="ECO:0007669"/>
    <property type="project" value="InterPro"/>
</dbReference>
<evidence type="ECO:0000256" key="3">
    <source>
        <dbReference type="ARBA" id="ARBA00022692"/>
    </source>
</evidence>
<dbReference type="Pfam" id="PF07690">
    <property type="entry name" value="MFS_1"/>
    <property type="match status" value="1"/>
</dbReference>
<feature type="transmembrane region" description="Helical" evidence="7">
    <location>
        <begin position="356"/>
        <end position="375"/>
    </location>
</feature>
<evidence type="ECO:0000256" key="1">
    <source>
        <dbReference type="ARBA" id="ARBA00004141"/>
    </source>
</evidence>
<feature type="transmembrane region" description="Helical" evidence="7">
    <location>
        <begin position="181"/>
        <end position="201"/>
    </location>
</feature>
<feature type="transmembrane region" description="Helical" evidence="7">
    <location>
        <begin position="280"/>
        <end position="305"/>
    </location>
</feature>
<evidence type="ECO:0000313" key="9">
    <source>
        <dbReference type="EMBL" id="KAG5655279.1"/>
    </source>
</evidence>
<gene>
    <name evidence="9" type="ORF">KAF25_010431</name>
</gene>
<dbReference type="EMBL" id="JAGPUO010000031">
    <property type="protein sequence ID" value="KAG5655279.1"/>
    <property type="molecule type" value="Genomic_DNA"/>
</dbReference>
<comment type="subcellular location">
    <subcellularLocation>
        <location evidence="1">Membrane</location>
        <topology evidence="1">Multi-pass membrane protein</topology>
    </subcellularLocation>
</comment>
<evidence type="ECO:0000256" key="5">
    <source>
        <dbReference type="ARBA" id="ARBA00023136"/>
    </source>
</evidence>
<evidence type="ECO:0000259" key="8">
    <source>
        <dbReference type="PROSITE" id="PS50850"/>
    </source>
</evidence>
<feature type="transmembrane region" description="Helical" evidence="7">
    <location>
        <begin position="213"/>
        <end position="235"/>
    </location>
</feature>
<evidence type="ECO:0000256" key="7">
    <source>
        <dbReference type="SAM" id="Phobius"/>
    </source>
</evidence>
<keyword evidence="2" id="KW-0813">Transport</keyword>
<protein>
    <recommendedName>
        <fullName evidence="8">Major facilitator superfamily (MFS) profile domain-containing protein</fullName>
    </recommendedName>
</protein>
<dbReference type="SUPFAM" id="SSF103473">
    <property type="entry name" value="MFS general substrate transporter"/>
    <property type="match status" value="1"/>
</dbReference>
<keyword evidence="6" id="KW-0325">Glycoprotein</keyword>
<dbReference type="GO" id="GO:0016020">
    <property type="term" value="C:membrane"/>
    <property type="evidence" value="ECO:0007669"/>
    <property type="project" value="UniProtKB-SubCell"/>
</dbReference>
<feature type="domain" description="Major facilitator superfamily (MFS) profile" evidence="8">
    <location>
        <begin position="53"/>
        <end position="479"/>
    </location>
</feature>
<feature type="transmembrane region" description="Helical" evidence="7">
    <location>
        <begin position="49"/>
        <end position="66"/>
    </location>
</feature>
<dbReference type="AlphaFoldDB" id="A0A9P7GSM3"/>
<evidence type="ECO:0000313" key="10">
    <source>
        <dbReference type="Proteomes" id="UP000782241"/>
    </source>
</evidence>
<keyword evidence="5 7" id="KW-0472">Membrane</keyword>
<dbReference type="InterPro" id="IPR036259">
    <property type="entry name" value="MFS_trans_sf"/>
</dbReference>
<feature type="transmembrane region" description="Helical" evidence="7">
    <location>
        <begin position="381"/>
        <end position="406"/>
    </location>
</feature>
<comment type="caution">
    <text evidence="9">The sequence shown here is derived from an EMBL/GenBank/DDBJ whole genome shotgun (WGS) entry which is preliminary data.</text>
</comment>
<keyword evidence="10" id="KW-1185">Reference proteome</keyword>
<feature type="transmembrane region" description="Helical" evidence="7">
    <location>
        <begin position="92"/>
        <end position="112"/>
    </location>
</feature>
<keyword evidence="4 7" id="KW-1133">Transmembrane helix</keyword>
<accession>A0A9P7GSM3</accession>
<evidence type="ECO:0000256" key="6">
    <source>
        <dbReference type="ARBA" id="ARBA00023180"/>
    </source>
</evidence>
<proteinExistence type="predicted"/>
<dbReference type="Gene3D" id="1.20.1250.20">
    <property type="entry name" value="MFS general substrate transporter like domains"/>
    <property type="match status" value="2"/>
</dbReference>
<keyword evidence="3 7" id="KW-0812">Transmembrane</keyword>
<organism evidence="9 10">
    <name type="scientific">Fusarium avenaceum</name>
    <dbReference type="NCBI Taxonomy" id="40199"/>
    <lineage>
        <taxon>Eukaryota</taxon>
        <taxon>Fungi</taxon>
        <taxon>Dikarya</taxon>
        <taxon>Ascomycota</taxon>
        <taxon>Pezizomycotina</taxon>
        <taxon>Sordariomycetes</taxon>
        <taxon>Hypocreomycetidae</taxon>
        <taxon>Hypocreales</taxon>
        <taxon>Nectriaceae</taxon>
        <taxon>Fusarium</taxon>
        <taxon>Fusarium tricinctum species complex</taxon>
    </lineage>
</organism>
<reference evidence="9" key="1">
    <citation type="submission" date="2021-04" db="EMBL/GenBank/DDBJ databases">
        <title>Draft genome of Fusarium avenaceum strain F156N33, isolated from an atmospheric sample in Virginia.</title>
        <authorList>
            <person name="Yang S."/>
            <person name="Vinatzer B.A."/>
            <person name="Coleman J."/>
        </authorList>
    </citation>
    <scope>NUCLEOTIDE SEQUENCE</scope>
    <source>
        <strain evidence="9">F156N33</strain>
    </source>
</reference>